<organism evidence="2 3">
    <name type="scientific">Stakelama pacifica</name>
    <dbReference type="NCBI Taxonomy" id="517720"/>
    <lineage>
        <taxon>Bacteria</taxon>
        <taxon>Pseudomonadati</taxon>
        <taxon>Pseudomonadota</taxon>
        <taxon>Alphaproteobacteria</taxon>
        <taxon>Sphingomonadales</taxon>
        <taxon>Sphingomonadaceae</taxon>
        <taxon>Stakelama</taxon>
    </lineage>
</organism>
<feature type="domain" description="EVE" evidence="1">
    <location>
        <begin position="43"/>
        <end position="172"/>
    </location>
</feature>
<dbReference type="InterPro" id="IPR052181">
    <property type="entry name" value="5hmC_binding"/>
</dbReference>
<dbReference type="InterPro" id="IPR015947">
    <property type="entry name" value="PUA-like_sf"/>
</dbReference>
<dbReference type="InterPro" id="IPR002740">
    <property type="entry name" value="EVE_domain"/>
</dbReference>
<proteinExistence type="predicted"/>
<dbReference type="PANTHER" id="PTHR14087:SF7">
    <property type="entry name" value="THYMOCYTE NUCLEAR PROTEIN 1"/>
    <property type="match status" value="1"/>
</dbReference>
<dbReference type="CDD" id="cd21133">
    <property type="entry name" value="EVE"/>
    <property type="match status" value="1"/>
</dbReference>
<dbReference type="Gene3D" id="3.10.590.10">
    <property type="entry name" value="ph1033 like domains"/>
    <property type="match status" value="1"/>
</dbReference>
<name>A0A4R6FNI4_9SPHN</name>
<dbReference type="Proteomes" id="UP000295493">
    <property type="component" value="Unassembled WGS sequence"/>
</dbReference>
<evidence type="ECO:0000259" key="1">
    <source>
        <dbReference type="Pfam" id="PF01878"/>
    </source>
</evidence>
<comment type="caution">
    <text evidence="2">The sequence shown here is derived from an EMBL/GenBank/DDBJ whole genome shotgun (WGS) entry which is preliminary data.</text>
</comment>
<gene>
    <name evidence="2" type="ORF">EV664_10660</name>
</gene>
<dbReference type="RefSeq" id="WP_308423522.1">
    <property type="nucleotide sequence ID" value="NZ_BMLU01000006.1"/>
</dbReference>
<dbReference type="AlphaFoldDB" id="A0A4R6FNI4"/>
<protein>
    <submittedName>
        <fullName evidence="2">Putative RNA-binding protein with PUA-like domain</fullName>
    </submittedName>
</protein>
<accession>A0A4R6FNI4</accession>
<keyword evidence="3" id="KW-1185">Reference proteome</keyword>
<dbReference type="SUPFAM" id="SSF88697">
    <property type="entry name" value="PUA domain-like"/>
    <property type="match status" value="1"/>
</dbReference>
<dbReference type="Pfam" id="PF01878">
    <property type="entry name" value="EVE"/>
    <property type="match status" value="1"/>
</dbReference>
<dbReference type="EMBL" id="SNWD01000006">
    <property type="protein sequence ID" value="TDN82254.1"/>
    <property type="molecule type" value="Genomic_DNA"/>
</dbReference>
<dbReference type="InterPro" id="IPR047197">
    <property type="entry name" value="THYN1-like_EVE"/>
</dbReference>
<evidence type="ECO:0000313" key="3">
    <source>
        <dbReference type="Proteomes" id="UP000295493"/>
    </source>
</evidence>
<dbReference type="PANTHER" id="PTHR14087">
    <property type="entry name" value="THYMOCYTE NUCLEAR PROTEIN 1"/>
    <property type="match status" value="1"/>
</dbReference>
<sequence>MADDGEEYGVPLLNRLKTGYSACVYQPLASLEGDCATGESDMAYWLMKSEPDEYGWDDLLRDGSTEWTGVRNHAAAKHLRAMKKDDRAFFYHSAIAQPCIVGIMAVAREWQPDGEEGKWASVKMTPVEPLPSPVTLKAMRAEGALSDMATLKQSRLSVSPVREDEWKHLLRMAGA</sequence>
<evidence type="ECO:0000313" key="2">
    <source>
        <dbReference type="EMBL" id="TDN82254.1"/>
    </source>
</evidence>
<reference evidence="2 3" key="1">
    <citation type="submission" date="2019-03" db="EMBL/GenBank/DDBJ databases">
        <title>Genomic Encyclopedia of Type Strains, Phase IV (KMG-IV): sequencing the most valuable type-strain genomes for metagenomic binning, comparative biology and taxonomic classification.</title>
        <authorList>
            <person name="Goeker M."/>
        </authorList>
    </citation>
    <scope>NUCLEOTIDE SEQUENCE [LARGE SCALE GENOMIC DNA]</scope>
    <source>
        <strain evidence="2 3">DSM 25059</strain>
    </source>
</reference>